<accession>A0A1Y4LBC4</accession>
<reference evidence="2" key="1">
    <citation type="submission" date="2017-04" db="EMBL/GenBank/DDBJ databases">
        <title>Function of individual gut microbiota members based on whole genome sequencing of pure cultures obtained from chicken caecum.</title>
        <authorList>
            <person name="Medvecky M."/>
            <person name="Cejkova D."/>
            <person name="Polansky O."/>
            <person name="Karasova D."/>
            <person name="Kubasova T."/>
            <person name="Cizek A."/>
            <person name="Rychlik I."/>
        </authorList>
    </citation>
    <scope>NUCLEOTIDE SEQUENCE [LARGE SCALE GENOMIC DNA]</scope>
    <source>
        <strain evidence="2">An180</strain>
    </source>
</reference>
<gene>
    <name evidence="1" type="ORF">B5F17_07290</name>
</gene>
<name>A0A1Y4LBC4_9FIRM</name>
<comment type="caution">
    <text evidence="1">The sequence shown here is derived from an EMBL/GenBank/DDBJ whole genome shotgun (WGS) entry which is preliminary data.</text>
</comment>
<sequence>MIRFSGLEVRPVSSVTSYPVCRIDRVLVSAYQTLYGDVLYECLGGRLGSEELVPLSRDTKDFREAWAIKVQYDRLIEEARREENLRDLSWQKERASG</sequence>
<evidence type="ECO:0000313" key="2">
    <source>
        <dbReference type="Proteomes" id="UP000195897"/>
    </source>
</evidence>
<dbReference type="AlphaFoldDB" id="A0A1Y4LBC4"/>
<dbReference type="RefSeq" id="WP_087372456.1">
    <property type="nucleotide sequence ID" value="NZ_NFKK01000007.1"/>
</dbReference>
<evidence type="ECO:0000313" key="1">
    <source>
        <dbReference type="EMBL" id="OUP52779.1"/>
    </source>
</evidence>
<dbReference type="Proteomes" id="UP000195897">
    <property type="component" value="Unassembled WGS sequence"/>
</dbReference>
<dbReference type="EMBL" id="NFKK01000007">
    <property type="protein sequence ID" value="OUP52779.1"/>
    <property type="molecule type" value="Genomic_DNA"/>
</dbReference>
<protein>
    <submittedName>
        <fullName evidence="1">Uncharacterized protein</fullName>
    </submittedName>
</protein>
<organism evidence="1 2">
    <name type="scientific">Butyricicoccus pullicaecorum</name>
    <dbReference type="NCBI Taxonomy" id="501571"/>
    <lineage>
        <taxon>Bacteria</taxon>
        <taxon>Bacillati</taxon>
        <taxon>Bacillota</taxon>
        <taxon>Clostridia</taxon>
        <taxon>Eubacteriales</taxon>
        <taxon>Butyricicoccaceae</taxon>
        <taxon>Butyricicoccus</taxon>
    </lineage>
</organism>
<proteinExistence type="predicted"/>